<feature type="transmembrane region" description="Helical" evidence="2">
    <location>
        <begin position="48"/>
        <end position="69"/>
    </location>
</feature>
<dbReference type="InterPro" id="IPR016566">
    <property type="entry name" value="UCP010219"/>
</dbReference>
<keyword evidence="2" id="KW-1133">Transmembrane helix</keyword>
<comment type="caution">
    <text evidence="3">The sequence shown here is derived from an EMBL/GenBank/DDBJ whole genome shotgun (WGS) entry which is preliminary data.</text>
</comment>
<gene>
    <name evidence="3" type="ORF">FMM08_21220</name>
</gene>
<sequence length="248" mass="24956">MSLQSGVGRAASGEGFSLAETVGGPRGAAEAVLPGLVFVIVITATRSLVWAGGLALGVAAVAAVARLLARQPLQQALAGAVGVGICALTAWRTGDAVDFYWWGLLLNAVYAVVLATSTLPLPKVGPLPGGPLPVTGLLVAAARGGGAGSGEWRRDPAQLRLHRRLTWMWVGLFAVRLAVQTPLYLAGAVTALGVARLAMGLPLFAAAAWVTWLALRRAGSAAETGSTGPTGPTGPVGDADSSRGAGPQ</sequence>
<evidence type="ECO:0000256" key="1">
    <source>
        <dbReference type="SAM" id="MobiDB-lite"/>
    </source>
</evidence>
<protein>
    <submittedName>
        <fullName evidence="3">DUF3159 domain-containing protein</fullName>
    </submittedName>
</protein>
<feature type="transmembrane region" description="Helical" evidence="2">
    <location>
        <begin position="99"/>
        <end position="121"/>
    </location>
</feature>
<feature type="transmembrane region" description="Helical" evidence="2">
    <location>
        <begin position="167"/>
        <end position="187"/>
    </location>
</feature>
<evidence type="ECO:0000313" key="3">
    <source>
        <dbReference type="EMBL" id="TXR51783.1"/>
    </source>
</evidence>
<feature type="transmembrane region" description="Helical" evidence="2">
    <location>
        <begin position="193"/>
        <end position="215"/>
    </location>
</feature>
<dbReference type="Pfam" id="PF11361">
    <property type="entry name" value="DUF3159"/>
    <property type="match status" value="1"/>
</dbReference>
<keyword evidence="2" id="KW-0812">Transmembrane</keyword>
<keyword evidence="4" id="KW-1185">Reference proteome</keyword>
<accession>A0A5C8Z3I1</accession>
<feature type="transmembrane region" description="Helical" evidence="2">
    <location>
        <begin position="76"/>
        <end position="93"/>
    </location>
</feature>
<feature type="region of interest" description="Disordered" evidence="1">
    <location>
        <begin position="221"/>
        <end position="248"/>
    </location>
</feature>
<evidence type="ECO:0000313" key="4">
    <source>
        <dbReference type="Proteomes" id="UP000321234"/>
    </source>
</evidence>
<proteinExistence type="predicted"/>
<evidence type="ECO:0000256" key="2">
    <source>
        <dbReference type="SAM" id="Phobius"/>
    </source>
</evidence>
<keyword evidence="2" id="KW-0472">Membrane</keyword>
<dbReference type="RefSeq" id="WP_147928344.1">
    <property type="nucleotide sequence ID" value="NZ_VKAC01000017.1"/>
</dbReference>
<feature type="compositionally biased region" description="Low complexity" evidence="1">
    <location>
        <begin position="221"/>
        <end position="235"/>
    </location>
</feature>
<dbReference type="AlphaFoldDB" id="A0A5C8Z3I1"/>
<reference evidence="3 4" key="1">
    <citation type="submission" date="2019-07" db="EMBL/GenBank/DDBJ databases">
        <title>Quadrisphaera sp. strain DD2A genome sequencing and assembly.</title>
        <authorList>
            <person name="Kim I."/>
        </authorList>
    </citation>
    <scope>NUCLEOTIDE SEQUENCE [LARGE SCALE GENOMIC DNA]</scope>
    <source>
        <strain evidence="3 4">DD2A</strain>
    </source>
</reference>
<name>A0A5C8Z3I1_9ACTN</name>
<dbReference type="OrthoDB" id="5244221at2"/>
<organism evidence="3 4">
    <name type="scientific">Quadrisphaera setariae</name>
    <dbReference type="NCBI Taxonomy" id="2593304"/>
    <lineage>
        <taxon>Bacteria</taxon>
        <taxon>Bacillati</taxon>
        <taxon>Actinomycetota</taxon>
        <taxon>Actinomycetes</taxon>
        <taxon>Kineosporiales</taxon>
        <taxon>Kineosporiaceae</taxon>
        <taxon>Quadrisphaera</taxon>
    </lineage>
</organism>
<dbReference type="Proteomes" id="UP000321234">
    <property type="component" value="Unassembled WGS sequence"/>
</dbReference>
<dbReference type="EMBL" id="VKAC01000017">
    <property type="protein sequence ID" value="TXR51783.1"/>
    <property type="molecule type" value="Genomic_DNA"/>
</dbReference>